<feature type="transmembrane region" description="Helical" evidence="1">
    <location>
        <begin position="89"/>
        <end position="106"/>
    </location>
</feature>
<proteinExistence type="predicted"/>
<evidence type="ECO:0000313" key="4">
    <source>
        <dbReference type="Proteomes" id="UP000005387"/>
    </source>
</evidence>
<keyword evidence="1" id="KW-0812">Transmembrane</keyword>
<dbReference type="STRING" id="717606.PaecuDRAFT_2860"/>
<keyword evidence="1" id="KW-0472">Membrane</keyword>
<organism evidence="3 4">
    <name type="scientific">Paenibacillus curdlanolyticus YK9</name>
    <dbReference type="NCBI Taxonomy" id="717606"/>
    <lineage>
        <taxon>Bacteria</taxon>
        <taxon>Bacillati</taxon>
        <taxon>Bacillota</taxon>
        <taxon>Bacilli</taxon>
        <taxon>Bacillales</taxon>
        <taxon>Paenibacillaceae</taxon>
        <taxon>Paenibacillus</taxon>
    </lineage>
</organism>
<dbReference type="InterPro" id="IPR000326">
    <property type="entry name" value="PAP2/HPO"/>
</dbReference>
<keyword evidence="4" id="KW-1185">Reference proteome</keyword>
<dbReference type="eggNOG" id="COG0671">
    <property type="taxonomic scope" value="Bacteria"/>
</dbReference>
<evidence type="ECO:0000256" key="1">
    <source>
        <dbReference type="SAM" id="Phobius"/>
    </source>
</evidence>
<dbReference type="Proteomes" id="UP000005387">
    <property type="component" value="Unassembled WGS sequence"/>
</dbReference>
<gene>
    <name evidence="3" type="ORF">PaecuDRAFT_2860</name>
</gene>
<feature type="transmembrane region" description="Helical" evidence="1">
    <location>
        <begin position="189"/>
        <end position="211"/>
    </location>
</feature>
<accession>E0IAM0</accession>
<dbReference type="AlphaFoldDB" id="E0IAM0"/>
<keyword evidence="1" id="KW-1133">Transmembrane helix</keyword>
<feature type="transmembrane region" description="Helical" evidence="1">
    <location>
        <begin position="55"/>
        <end position="77"/>
    </location>
</feature>
<protein>
    <submittedName>
        <fullName evidence="3">Ser/Thr and Tyr protein phosphatase (Dual specificity)</fullName>
    </submittedName>
</protein>
<dbReference type="EMBL" id="AEDD01000007">
    <property type="protein sequence ID" value="EFM10424.1"/>
    <property type="molecule type" value="Genomic_DNA"/>
</dbReference>
<evidence type="ECO:0000313" key="3">
    <source>
        <dbReference type="EMBL" id="EFM10424.1"/>
    </source>
</evidence>
<dbReference type="OrthoDB" id="9790723at2"/>
<dbReference type="Pfam" id="PF01569">
    <property type="entry name" value="PAP2"/>
    <property type="match status" value="1"/>
</dbReference>
<dbReference type="RefSeq" id="WP_006038850.1">
    <property type="nucleotide sequence ID" value="NZ_AEDD01000007.1"/>
</dbReference>
<dbReference type="SUPFAM" id="SSF48317">
    <property type="entry name" value="Acid phosphatase/Vanadium-dependent haloperoxidase"/>
    <property type="match status" value="1"/>
</dbReference>
<name>E0IAM0_9BACL</name>
<feature type="transmembrane region" description="Helical" evidence="1">
    <location>
        <begin position="12"/>
        <end position="35"/>
    </location>
</feature>
<dbReference type="InterPro" id="IPR036938">
    <property type="entry name" value="PAP2/HPO_sf"/>
</dbReference>
<reference evidence="3 4" key="1">
    <citation type="submission" date="2010-07" db="EMBL/GenBank/DDBJ databases">
        <title>The draft genome of Paenibacillus curdlanolyticus YK9.</title>
        <authorList>
            <consortium name="US DOE Joint Genome Institute (JGI-PGF)"/>
            <person name="Lucas S."/>
            <person name="Copeland A."/>
            <person name="Lapidus A."/>
            <person name="Cheng J.-F."/>
            <person name="Bruce D."/>
            <person name="Goodwin L."/>
            <person name="Pitluck S."/>
            <person name="Land M.L."/>
            <person name="Hauser L."/>
            <person name="Chang Y.-J."/>
            <person name="Jeffries C."/>
            <person name="Anderson I.J."/>
            <person name="Johnson E."/>
            <person name="Loganathan U."/>
            <person name="Mulhopadhyay B."/>
            <person name="Kyrpides N."/>
            <person name="Woyke T.J."/>
        </authorList>
    </citation>
    <scope>NUCLEOTIDE SEQUENCE [LARGE SCALE GENOMIC DNA]</scope>
    <source>
        <strain evidence="3 4">YK9</strain>
    </source>
</reference>
<feature type="domain" description="Phosphatidic acid phosphatase type 2/haloperoxidase" evidence="2">
    <location>
        <begin position="93"/>
        <end position="207"/>
    </location>
</feature>
<sequence>MSIRTKWLSRERLAFFAPLLLMLVFPVLGYLYKVFNQPDHEVYSLVTSFDKATPFLRAFVLPYSVWIVYIYICLVYFFFKDRTSYYRGVLMYTLCALTCYMIYSVFQTTVPRPEVIGDDVFSQLMRYVYERDRPFNCFPSIHCFSSYLMMRLLAVSPARNWLNRTLIYGMSSTIIMSTLFVKQHVLWDVIGAIALVEVMYLLVIVLLPRAIGSRQRQRQRGLDA</sequence>
<evidence type="ECO:0000259" key="2">
    <source>
        <dbReference type="Pfam" id="PF01569"/>
    </source>
</evidence>